<name>A0ABV5ELK0_9ACTN</name>
<organism evidence="2 3">
    <name type="scientific">Streptomyces broussonetiae</name>
    <dbReference type="NCBI Taxonomy" id="2686304"/>
    <lineage>
        <taxon>Bacteria</taxon>
        <taxon>Bacillati</taxon>
        <taxon>Actinomycetota</taxon>
        <taxon>Actinomycetes</taxon>
        <taxon>Kitasatosporales</taxon>
        <taxon>Streptomycetaceae</taxon>
        <taxon>Streptomyces</taxon>
    </lineage>
</organism>
<gene>
    <name evidence="2" type="ORF">VSS16_34285</name>
</gene>
<keyword evidence="1" id="KW-0472">Membrane</keyword>
<dbReference type="EMBL" id="JAYMRP010000051">
    <property type="protein sequence ID" value="MFB8777720.1"/>
    <property type="molecule type" value="Genomic_DNA"/>
</dbReference>
<dbReference type="Pfam" id="PF10823">
    <property type="entry name" value="DUF2568"/>
    <property type="match status" value="1"/>
</dbReference>
<sequence length="84" mass="8681">MVAVPLGVAAFWGVFATPGDASRSGRTVVATPGAVRLLLELAVFFGGAAALHAAGRHTLAVVFAVVLAVYHLLAWDRVAWLLGN</sequence>
<feature type="transmembrane region" description="Helical" evidence="1">
    <location>
        <begin position="32"/>
        <end position="51"/>
    </location>
</feature>
<dbReference type="Proteomes" id="UP001585080">
    <property type="component" value="Unassembled WGS sequence"/>
</dbReference>
<keyword evidence="1" id="KW-1133">Transmembrane helix</keyword>
<accession>A0ABV5ELK0</accession>
<proteinExistence type="predicted"/>
<evidence type="ECO:0000313" key="2">
    <source>
        <dbReference type="EMBL" id="MFB8777720.1"/>
    </source>
</evidence>
<keyword evidence="3" id="KW-1185">Reference proteome</keyword>
<evidence type="ECO:0000313" key="3">
    <source>
        <dbReference type="Proteomes" id="UP001585080"/>
    </source>
</evidence>
<evidence type="ECO:0000256" key="1">
    <source>
        <dbReference type="SAM" id="Phobius"/>
    </source>
</evidence>
<keyword evidence="1" id="KW-0812">Transmembrane</keyword>
<reference evidence="2 3" key="1">
    <citation type="submission" date="2024-01" db="EMBL/GenBank/DDBJ databases">
        <title>Genome mining of biosynthetic gene clusters to explore secondary metabolites of Streptomyces sp.</title>
        <authorList>
            <person name="Baig A."/>
            <person name="Ajitkumar Shintre N."/>
            <person name="Kumar H."/>
            <person name="Anbarasu A."/>
            <person name="Ramaiah S."/>
        </authorList>
    </citation>
    <scope>NUCLEOTIDE SEQUENCE [LARGE SCALE GENOMIC DNA]</scope>
    <source>
        <strain evidence="2 3">A57</strain>
    </source>
</reference>
<dbReference type="InterPro" id="IPR021214">
    <property type="entry name" value="DUF2568"/>
</dbReference>
<protein>
    <submittedName>
        <fullName evidence="2">DUF2568 domain-containing protein</fullName>
    </submittedName>
</protein>
<dbReference type="RefSeq" id="WP_376736160.1">
    <property type="nucleotide sequence ID" value="NZ_JAYMRP010000051.1"/>
</dbReference>
<comment type="caution">
    <text evidence="2">The sequence shown here is derived from an EMBL/GenBank/DDBJ whole genome shotgun (WGS) entry which is preliminary data.</text>
</comment>
<feature type="transmembrane region" description="Helical" evidence="1">
    <location>
        <begin position="58"/>
        <end position="75"/>
    </location>
</feature>